<dbReference type="Gene3D" id="3.30.1310.10">
    <property type="entry name" value="Nucleoid-associated protein YbaB-like domain"/>
    <property type="match status" value="1"/>
</dbReference>
<evidence type="ECO:0000313" key="2">
    <source>
        <dbReference type="EMBL" id="KJK33060.1"/>
    </source>
</evidence>
<sequence>MTDWFSQYRTLEEANEAAMASVEREQRKISELTRQMNENTTTVRSKDRSFTIDFDGRGEITGFNFVGTKYRTMAPAEFSHLLVQTIKAGKALCMQKLAESMGDEVLPGVTFTDLASGNLSVEEVFEKVVSPFLGDEYSDGILGRPAAGEKEGKHNG</sequence>
<dbReference type="OrthoDB" id="5118533at2"/>
<dbReference type="EMBL" id="JYJG01000595">
    <property type="protein sequence ID" value="KJK33060.1"/>
    <property type="molecule type" value="Genomic_DNA"/>
</dbReference>
<gene>
    <name evidence="2" type="ORF">UK23_47725</name>
</gene>
<organism evidence="2 3">
    <name type="scientific">Lentzea aerocolonigenes</name>
    <name type="common">Lechevalieria aerocolonigenes</name>
    <name type="synonym">Saccharothrix aerocolonigenes</name>
    <dbReference type="NCBI Taxonomy" id="68170"/>
    <lineage>
        <taxon>Bacteria</taxon>
        <taxon>Bacillati</taxon>
        <taxon>Actinomycetota</taxon>
        <taxon>Actinomycetes</taxon>
        <taxon>Pseudonocardiales</taxon>
        <taxon>Pseudonocardiaceae</taxon>
        <taxon>Lentzea</taxon>
    </lineage>
</organism>
<reference evidence="2 3" key="1">
    <citation type="submission" date="2015-02" db="EMBL/GenBank/DDBJ databases">
        <authorList>
            <person name="Ju K.-S."/>
            <person name="Doroghazi J.R."/>
            <person name="Metcalf W."/>
        </authorList>
    </citation>
    <scope>NUCLEOTIDE SEQUENCE [LARGE SCALE GENOMIC DNA]</scope>
    <source>
        <strain evidence="2 3">NRRL B-16140</strain>
    </source>
</reference>
<dbReference type="eggNOG" id="ENOG502ZTMR">
    <property type="taxonomic scope" value="Bacteria"/>
</dbReference>
<protein>
    <recommendedName>
        <fullName evidence="4">YbaB/EbfC DNA-binding family protein</fullName>
    </recommendedName>
</protein>
<accession>A0A0F0GEQ1</accession>
<proteinExistence type="predicted"/>
<dbReference type="PATRIC" id="fig|68170.10.peg.3404"/>
<evidence type="ECO:0008006" key="4">
    <source>
        <dbReference type="Google" id="ProtNLM"/>
    </source>
</evidence>
<keyword evidence="3" id="KW-1185">Reference proteome</keyword>
<name>A0A0F0GEQ1_LENAE</name>
<keyword evidence="1" id="KW-0175">Coiled coil</keyword>
<dbReference type="Proteomes" id="UP000033393">
    <property type="component" value="Unassembled WGS sequence"/>
</dbReference>
<dbReference type="InterPro" id="IPR036894">
    <property type="entry name" value="YbaB-like_sf"/>
</dbReference>
<evidence type="ECO:0000256" key="1">
    <source>
        <dbReference type="SAM" id="Coils"/>
    </source>
</evidence>
<dbReference type="AlphaFoldDB" id="A0A0F0GEQ1"/>
<feature type="coiled-coil region" evidence="1">
    <location>
        <begin position="8"/>
        <end position="42"/>
    </location>
</feature>
<comment type="caution">
    <text evidence="2">The sequence shown here is derived from an EMBL/GenBank/DDBJ whole genome shotgun (WGS) entry which is preliminary data.</text>
</comment>
<evidence type="ECO:0000313" key="3">
    <source>
        <dbReference type="Proteomes" id="UP000033393"/>
    </source>
</evidence>
<dbReference type="RefSeq" id="WP_045318506.1">
    <property type="nucleotide sequence ID" value="NZ_JYJG01000595.1"/>
</dbReference>